<dbReference type="OrthoDB" id="9813511at2"/>
<accession>A0A173RTZ0</accession>
<evidence type="ECO:0000313" key="1">
    <source>
        <dbReference type="EMBL" id="CUM81207.1"/>
    </source>
</evidence>
<dbReference type="InterPro" id="IPR041893">
    <property type="entry name" value="ArdA_dom3"/>
</dbReference>
<sequence length="550" mass="63143">MKIRAKNGEQTVDITLPATDMDIQYCMKCIGIEDIVPVCCISEVWDEPSYFGFLKGQTVSMDELNFLARRLDGMTEYEKRVVGVYSSETGIREMKQLINLTYSLQGLSLLTDLTDGNRVGLRLYLDRHLAISEEEKSRMDFNAYAQKIFSEGKCKFLPHGILVDQGFHMEEVYNGKTFPEYIDRPDETVAVLSLGNEAGDKEYLYLPTDISAMDKVKKRLNIAAFAEGIVNGIENIRLPESILPSPEDMCMFLQGDVRKLTLFNEMCQTVSRFDEAKMDQLAMAAGFVGTSEFTDITYIAKNLDEFEIHPQIHTDKEYGEFLVKEAGIFEIDELLLPYIDYAGVARDKRQAAMADSGFIPEGFVGTQRAIHEYQEYQGEFADPLEKNGIPCEMFCLYNSLIGMMDQNGEEQETLYRSELADYEEQIQKAILKERHVEEEPRGLMHYFDGNRQVAEKVISAFPKVQNIRGELFGVLECSICQPLTQNEIYELKNYWDGQMSDGWGEGFEQRPIYTQEGELYVSFWTQERHWGVMTEEELDRIWNHGMTQTL</sequence>
<gene>
    <name evidence="1" type="ORF">ERS852572_00583</name>
</gene>
<evidence type="ECO:0000313" key="2">
    <source>
        <dbReference type="Proteomes" id="UP000095350"/>
    </source>
</evidence>
<proteinExistence type="predicted"/>
<dbReference type="Gene3D" id="1.10.10.1190">
    <property type="entry name" value="Antirestriction protein ArdA, domain 3"/>
    <property type="match status" value="1"/>
</dbReference>
<dbReference type="RefSeq" id="WP_055193252.1">
    <property type="nucleotide sequence ID" value="NZ_CABIYH010000004.1"/>
</dbReference>
<dbReference type="EMBL" id="CYXZ01000004">
    <property type="protein sequence ID" value="CUM81207.1"/>
    <property type="molecule type" value="Genomic_DNA"/>
</dbReference>
<dbReference type="STRING" id="166486.ERS852572_00583"/>
<dbReference type="PaxDb" id="166486-ERS852572_00583"/>
<dbReference type="AlphaFoldDB" id="A0A173RTZ0"/>
<reference evidence="1 2" key="1">
    <citation type="submission" date="2015-09" db="EMBL/GenBank/DDBJ databases">
        <authorList>
            <consortium name="Pathogen Informatics"/>
        </authorList>
    </citation>
    <scope>NUCLEOTIDE SEQUENCE [LARGE SCALE GENOMIC DNA]</scope>
    <source>
        <strain evidence="1 2">2789STDY5834960</strain>
    </source>
</reference>
<name>A0A173RTZ0_9FIRM</name>
<dbReference type="Proteomes" id="UP000095350">
    <property type="component" value="Unassembled WGS sequence"/>
</dbReference>
<protein>
    <submittedName>
        <fullName evidence="1">Antirestriction protein (ArdA)</fullName>
    </submittedName>
</protein>
<organism evidence="1 2">
    <name type="scientific">Roseburia intestinalis</name>
    <dbReference type="NCBI Taxonomy" id="166486"/>
    <lineage>
        <taxon>Bacteria</taxon>
        <taxon>Bacillati</taxon>
        <taxon>Bacillota</taxon>
        <taxon>Clostridia</taxon>
        <taxon>Lachnospirales</taxon>
        <taxon>Lachnospiraceae</taxon>
        <taxon>Roseburia</taxon>
    </lineage>
</organism>